<reference evidence="3" key="1">
    <citation type="submission" date="2022-11" db="UniProtKB">
        <authorList>
            <consortium name="WormBaseParasite"/>
        </authorList>
    </citation>
    <scope>IDENTIFICATION</scope>
</reference>
<protein>
    <submittedName>
        <fullName evidence="3">Uncharacterized protein</fullName>
    </submittedName>
</protein>
<accession>A0A914QW04</accession>
<evidence type="ECO:0000313" key="3">
    <source>
        <dbReference type="WBParaSite" id="PDA_v2.g6025.t1"/>
    </source>
</evidence>
<dbReference type="Proteomes" id="UP000887578">
    <property type="component" value="Unplaced"/>
</dbReference>
<proteinExistence type="predicted"/>
<keyword evidence="2" id="KW-1185">Reference proteome</keyword>
<evidence type="ECO:0000256" key="1">
    <source>
        <dbReference type="SAM" id="MobiDB-lite"/>
    </source>
</evidence>
<sequence>MGNSNGTSGSGSDRYRQESGMIVGSPPNSSSNLAYYHPRSGGSGGGGDKGTFKSVCFESDFKGQRL</sequence>
<organism evidence="2 3">
    <name type="scientific">Panagrolaimus davidi</name>
    <dbReference type="NCBI Taxonomy" id="227884"/>
    <lineage>
        <taxon>Eukaryota</taxon>
        <taxon>Metazoa</taxon>
        <taxon>Ecdysozoa</taxon>
        <taxon>Nematoda</taxon>
        <taxon>Chromadorea</taxon>
        <taxon>Rhabditida</taxon>
        <taxon>Tylenchina</taxon>
        <taxon>Panagrolaimomorpha</taxon>
        <taxon>Panagrolaimoidea</taxon>
        <taxon>Panagrolaimidae</taxon>
        <taxon>Panagrolaimus</taxon>
    </lineage>
</organism>
<evidence type="ECO:0000313" key="2">
    <source>
        <dbReference type="Proteomes" id="UP000887578"/>
    </source>
</evidence>
<name>A0A914QW04_9BILA</name>
<feature type="region of interest" description="Disordered" evidence="1">
    <location>
        <begin position="1"/>
        <end position="49"/>
    </location>
</feature>
<feature type="compositionally biased region" description="Low complexity" evidence="1">
    <location>
        <begin position="1"/>
        <end position="12"/>
    </location>
</feature>
<dbReference type="AlphaFoldDB" id="A0A914QW04"/>
<dbReference type="WBParaSite" id="PDA_v2.g6025.t1">
    <property type="protein sequence ID" value="PDA_v2.g6025.t1"/>
    <property type="gene ID" value="PDA_v2.g6025"/>
</dbReference>